<organism evidence="2 3">
    <name type="scientific">Arabidopsis thaliana</name>
    <name type="common">Mouse-ear cress</name>
    <dbReference type="NCBI Taxonomy" id="3702"/>
    <lineage>
        <taxon>Eukaryota</taxon>
        <taxon>Viridiplantae</taxon>
        <taxon>Streptophyta</taxon>
        <taxon>Embryophyta</taxon>
        <taxon>Tracheophyta</taxon>
        <taxon>Spermatophyta</taxon>
        <taxon>Magnoliopsida</taxon>
        <taxon>eudicotyledons</taxon>
        <taxon>Gunneridae</taxon>
        <taxon>Pentapetalae</taxon>
        <taxon>rosids</taxon>
        <taxon>malvids</taxon>
        <taxon>Brassicales</taxon>
        <taxon>Brassicaceae</taxon>
        <taxon>Camelineae</taxon>
        <taxon>Arabidopsis</taxon>
    </lineage>
</organism>
<gene>
    <name evidence="1" type="ordered locus">At1g24256</name>
    <name evidence="2" type="ORF">AN1_LOCUS2572</name>
</gene>
<dbReference type="KEGG" id="ath:AT1G24256"/>
<evidence type="ECO:0000313" key="1">
    <source>
        <dbReference type="Araport" id="AT1G24256"/>
    </source>
</evidence>
<sequence>MMMKATRQQAKAVTSVFWDIKTCPVPSEYDARLVPQAFCKGFENFTTHLSSQKHEQMLDKDDVAVTTVFWDINRCPIPLDCDPCRVGPAFRQYLEDLRYSGPLTIYAIGRLTDISDDILQAMKPYIGSDEDEEDEDTNEEDEE</sequence>
<accession>A0A654EEH2</accession>
<dbReference type="Proteomes" id="UP000426265">
    <property type="component" value="Unassembled WGS sequence"/>
</dbReference>
<evidence type="ECO:0000313" key="3">
    <source>
        <dbReference type="Proteomes" id="UP000426265"/>
    </source>
</evidence>
<dbReference type="InterPro" id="IPR024768">
    <property type="entry name" value="Marf1"/>
</dbReference>
<dbReference type="ExpressionAtlas" id="A0A654EEH2">
    <property type="expression patterns" value="baseline and differential"/>
</dbReference>
<evidence type="ECO:0000313" key="2">
    <source>
        <dbReference type="EMBL" id="VYS47078.1"/>
    </source>
</evidence>
<proteinExistence type="predicted"/>
<dbReference type="GO" id="GO:0005777">
    <property type="term" value="C:peroxisome"/>
    <property type="evidence" value="ECO:0007669"/>
    <property type="project" value="InterPro"/>
</dbReference>
<protein>
    <recommendedName>
        <fullName evidence="4">NYN domain-containing protein</fullName>
    </recommendedName>
</protein>
<dbReference type="RefSeq" id="NP_001154362.1">
    <property type="nucleotide sequence ID" value="NM_001160890.1"/>
</dbReference>
<reference evidence="2 3" key="1">
    <citation type="submission" date="2019-11" db="EMBL/GenBank/DDBJ databases">
        <authorList>
            <person name="Jiao W.-B."/>
            <person name="Schneeberger K."/>
        </authorList>
    </citation>
    <scope>NUCLEOTIDE SEQUENCE [LARGE SCALE GENOMIC DNA]</scope>
    <source>
        <strain evidence="3">cv. An-1</strain>
    </source>
</reference>
<dbReference type="AlphaFoldDB" id="A0A654EEH2"/>
<evidence type="ECO:0008006" key="4">
    <source>
        <dbReference type="Google" id="ProtNLM"/>
    </source>
</evidence>
<dbReference type="EMBL" id="CACRSJ010000104">
    <property type="protein sequence ID" value="VYS47078.1"/>
    <property type="molecule type" value="Genomic_DNA"/>
</dbReference>
<name>A0A654EEH2_ARATH</name>
<dbReference type="PANTHER" id="PTHR14379:SF19">
    <property type="entry name" value="ENDONUCLEASE OR GLYCOSYL HYDROLASE-RELATED"/>
    <property type="match status" value="1"/>
</dbReference>
<dbReference type="GO" id="GO:0010468">
    <property type="term" value="P:regulation of gene expression"/>
    <property type="evidence" value="ECO:0007669"/>
    <property type="project" value="InterPro"/>
</dbReference>
<dbReference type="Araport" id="AT1G24256"/>
<dbReference type="CDD" id="cd10910">
    <property type="entry name" value="PIN_limkain_b1_N_like"/>
    <property type="match status" value="1"/>
</dbReference>
<dbReference type="GeneID" id="6240715"/>
<dbReference type="PANTHER" id="PTHR14379">
    <property type="entry name" value="LIMKAIN B LKAP"/>
    <property type="match status" value="1"/>
</dbReference>